<proteinExistence type="predicted"/>
<dbReference type="EMBL" id="LNRQ01000006">
    <property type="protein sequence ID" value="KZM89788.1"/>
    <property type="molecule type" value="Genomic_DNA"/>
</dbReference>
<reference evidence="3" key="1">
    <citation type="journal article" date="2016" name="Nat. Genet.">
        <title>A high-quality carrot genome assembly provides new insights into carotenoid accumulation and asterid genome evolution.</title>
        <authorList>
            <person name="Iorizzo M."/>
            <person name="Ellison S."/>
            <person name="Senalik D."/>
            <person name="Zeng P."/>
            <person name="Satapoomin P."/>
            <person name="Huang J."/>
            <person name="Bowman M."/>
            <person name="Iovene M."/>
            <person name="Sanseverino W."/>
            <person name="Cavagnaro P."/>
            <person name="Yildiz M."/>
            <person name="Macko-Podgorni A."/>
            <person name="Moranska E."/>
            <person name="Grzebelus E."/>
            <person name="Grzebelus D."/>
            <person name="Ashrafi H."/>
            <person name="Zheng Z."/>
            <person name="Cheng S."/>
            <person name="Spooner D."/>
            <person name="Van Deynze A."/>
            <person name="Simon P."/>
        </authorList>
    </citation>
    <scope>NUCLEOTIDE SEQUENCE [LARGE SCALE GENOMIC DNA]</scope>
    <source>
        <tissue evidence="3">Leaf</tissue>
    </source>
</reference>
<evidence type="ECO:0000313" key="4">
    <source>
        <dbReference type="EMBL" id="WOH03795.1"/>
    </source>
</evidence>
<protein>
    <submittedName>
        <fullName evidence="3">Uncharacterized protein</fullName>
    </submittedName>
</protein>
<evidence type="ECO:0000313" key="3">
    <source>
        <dbReference type="EMBL" id="KZM89788.1"/>
    </source>
</evidence>
<keyword evidence="2" id="KW-0067">ATP-binding</keyword>
<dbReference type="InterPro" id="IPR050130">
    <property type="entry name" value="ClpA_ClpB"/>
</dbReference>
<organism evidence="3">
    <name type="scientific">Daucus carota subsp. sativus</name>
    <name type="common">Carrot</name>
    <dbReference type="NCBI Taxonomy" id="79200"/>
    <lineage>
        <taxon>Eukaryota</taxon>
        <taxon>Viridiplantae</taxon>
        <taxon>Streptophyta</taxon>
        <taxon>Embryophyta</taxon>
        <taxon>Tracheophyta</taxon>
        <taxon>Spermatophyta</taxon>
        <taxon>Magnoliopsida</taxon>
        <taxon>eudicotyledons</taxon>
        <taxon>Gunneridae</taxon>
        <taxon>Pentapetalae</taxon>
        <taxon>asterids</taxon>
        <taxon>campanulids</taxon>
        <taxon>Apiales</taxon>
        <taxon>Apiaceae</taxon>
        <taxon>Apioideae</taxon>
        <taxon>Scandiceae</taxon>
        <taxon>Daucinae</taxon>
        <taxon>Daucus</taxon>
        <taxon>Daucus sect. Daucus</taxon>
    </lineage>
</organism>
<dbReference type="GO" id="GO:0005524">
    <property type="term" value="F:ATP binding"/>
    <property type="evidence" value="ECO:0007669"/>
    <property type="project" value="UniProtKB-KW"/>
</dbReference>
<dbReference type="PROSITE" id="PS51257">
    <property type="entry name" value="PROKAR_LIPOPROTEIN"/>
    <property type="match status" value="1"/>
</dbReference>
<evidence type="ECO:0000256" key="1">
    <source>
        <dbReference type="ARBA" id="ARBA00022741"/>
    </source>
</evidence>
<dbReference type="STRING" id="79200.A0A164V486"/>
<dbReference type="Gramene" id="KZM89788">
    <property type="protein sequence ID" value="KZM89788"/>
    <property type="gene ID" value="DCAR_022849"/>
</dbReference>
<dbReference type="AlphaFoldDB" id="A0A164V486"/>
<dbReference type="Proteomes" id="UP000077755">
    <property type="component" value="Chromosome 6"/>
</dbReference>
<evidence type="ECO:0000256" key="2">
    <source>
        <dbReference type="ARBA" id="ARBA00022840"/>
    </source>
</evidence>
<dbReference type="PANTHER" id="PTHR11638">
    <property type="entry name" value="ATP-DEPENDENT CLP PROTEASE"/>
    <property type="match status" value="1"/>
</dbReference>
<dbReference type="SUPFAM" id="SSF52540">
    <property type="entry name" value="P-loop containing nucleoside triphosphate hydrolases"/>
    <property type="match status" value="1"/>
</dbReference>
<gene>
    <name evidence="3" type="ORF">DCAR_022849</name>
    <name evidence="4" type="ORF">DCAR_0623195</name>
</gene>
<dbReference type="EMBL" id="CP093348">
    <property type="protein sequence ID" value="WOH03795.1"/>
    <property type="molecule type" value="Genomic_DNA"/>
</dbReference>
<keyword evidence="1" id="KW-0547">Nucleotide-binding</keyword>
<evidence type="ECO:0000313" key="5">
    <source>
        <dbReference type="Proteomes" id="UP000077755"/>
    </source>
</evidence>
<dbReference type="GO" id="GO:0005737">
    <property type="term" value="C:cytoplasm"/>
    <property type="evidence" value="ECO:0007669"/>
    <property type="project" value="TreeGrafter"/>
</dbReference>
<dbReference type="GO" id="GO:0016887">
    <property type="term" value="F:ATP hydrolysis activity"/>
    <property type="evidence" value="ECO:0007669"/>
    <property type="project" value="TreeGrafter"/>
</dbReference>
<dbReference type="PANTHER" id="PTHR11638:SF86">
    <property type="entry name" value="CHAPERONE PROTEIN CLPB4, MITOCHONDRIAL"/>
    <property type="match status" value="1"/>
</dbReference>
<dbReference type="GO" id="GO:0034605">
    <property type="term" value="P:cellular response to heat"/>
    <property type="evidence" value="ECO:0007669"/>
    <property type="project" value="TreeGrafter"/>
</dbReference>
<reference evidence="4" key="2">
    <citation type="submission" date="2022-03" db="EMBL/GenBank/DDBJ databases">
        <title>Draft title - Genomic analysis of global carrot germplasm unveils the trajectory of domestication and the origin of high carotenoid orange carrot.</title>
        <authorList>
            <person name="Iorizzo M."/>
            <person name="Ellison S."/>
            <person name="Senalik D."/>
            <person name="Macko-Podgorni A."/>
            <person name="Grzebelus D."/>
            <person name="Bostan H."/>
            <person name="Rolling W."/>
            <person name="Curaba J."/>
            <person name="Simon P."/>
        </authorList>
    </citation>
    <scope>NUCLEOTIDE SEQUENCE</scope>
    <source>
        <tissue evidence="4">Leaf</tissue>
    </source>
</reference>
<sequence>MASRISSVYTASRGLSRLLHHNSTWVFSCQQNPLKLFKFTSPFSINAPHQNVDRTSKDAGKDVSWNLWVPNQFSGGTYEALENYGIDLTELASRGMIDPVKGREDDIERCIHILSQKTKNNPVIVGAAGAGKTAIAEGLAQRISRGDVPECLKNRQVVLALSDTPIFNEMNT</sequence>
<dbReference type="Gene3D" id="3.40.50.300">
    <property type="entry name" value="P-loop containing nucleotide triphosphate hydrolases"/>
    <property type="match status" value="1"/>
</dbReference>
<name>A0A164V486_DAUCS</name>
<keyword evidence="5" id="KW-1185">Reference proteome</keyword>
<dbReference type="InterPro" id="IPR027417">
    <property type="entry name" value="P-loop_NTPase"/>
</dbReference>
<accession>A0A164V486</accession>